<dbReference type="AlphaFoldDB" id="A0A845DZQ8"/>
<dbReference type="Gene3D" id="3.40.50.300">
    <property type="entry name" value="P-loop containing nucleotide triphosphate hydrolases"/>
    <property type="match status" value="1"/>
</dbReference>
<keyword evidence="2" id="KW-0813">Transport</keyword>
<dbReference type="GO" id="GO:0006865">
    <property type="term" value="P:amino acid transport"/>
    <property type="evidence" value="ECO:0007669"/>
    <property type="project" value="UniProtKB-KW"/>
</dbReference>
<dbReference type="SUPFAM" id="SSF55021">
    <property type="entry name" value="ACT-like"/>
    <property type="match status" value="1"/>
</dbReference>
<keyword evidence="5 10" id="KW-0067">ATP-binding</keyword>
<dbReference type="RefSeq" id="WP_160835896.1">
    <property type="nucleotide sequence ID" value="NZ_WMET01000001.1"/>
</dbReference>
<comment type="caution">
    <text evidence="10">The sequence shown here is derived from an EMBL/GenBank/DDBJ whole genome shotgun (WGS) entry which is preliminary data.</text>
</comment>
<evidence type="ECO:0000313" key="10">
    <source>
        <dbReference type="EMBL" id="MYL19517.1"/>
    </source>
</evidence>
<dbReference type="PANTHER" id="PTHR43166:SF30">
    <property type="entry name" value="METHIONINE IMPORT ATP-BINDING PROTEIN METN"/>
    <property type="match status" value="1"/>
</dbReference>
<comment type="similarity">
    <text evidence="1">Belongs to the ABC transporter superfamily.</text>
</comment>
<keyword evidence="7" id="KW-0029">Amino-acid transport</keyword>
<dbReference type="GO" id="GO:0005886">
    <property type="term" value="C:plasma membrane"/>
    <property type="evidence" value="ECO:0007669"/>
    <property type="project" value="UniProtKB-ARBA"/>
</dbReference>
<name>A0A845DZQ8_9BACI</name>
<keyword evidence="4" id="KW-0547">Nucleotide-binding</keyword>
<dbReference type="CDD" id="cd03258">
    <property type="entry name" value="ABC_MetN_methionine_transporter"/>
    <property type="match status" value="1"/>
</dbReference>
<dbReference type="GO" id="GO:0016887">
    <property type="term" value="F:ATP hydrolysis activity"/>
    <property type="evidence" value="ECO:0007669"/>
    <property type="project" value="InterPro"/>
</dbReference>
<dbReference type="PROSITE" id="PS00211">
    <property type="entry name" value="ABC_TRANSPORTER_1"/>
    <property type="match status" value="1"/>
</dbReference>
<evidence type="ECO:0000256" key="4">
    <source>
        <dbReference type="ARBA" id="ARBA00022741"/>
    </source>
</evidence>
<evidence type="ECO:0000256" key="3">
    <source>
        <dbReference type="ARBA" id="ARBA00022475"/>
    </source>
</evidence>
<keyword evidence="8" id="KW-0472">Membrane</keyword>
<sequence>MISIQELSKIYTSKNRQVIGVDEVSLDIQEGEIYGIVGYSGAGKSTLLRCMNILERPTSGKVYIDGIDLLSLSKKDLRKARQSIGMIFQGFHLAMGKTVLENVAFALKAAGKPKQERHDRAHRLLELVGLSDKADQYPAQLSGGQKQRVSIARALANDPKVLLCDEATSALDPNTTQSILKLLKKINRELGLTIVLITHEMEVVKEICDRCAVMENGRIVEQGAAYEIFASPQNALTKRFIRTVIDFHVPEELLKNSRGTIVQMKFTGGKAGDTVVSDLLQNYKIKGNILHGNVDYIQEKALGTFVMELTGESNEVDRAVESLRTILDEVEVLNHDRTADQPVARAE</sequence>
<keyword evidence="6" id="KW-1278">Translocase</keyword>
<dbReference type="InterPro" id="IPR003439">
    <property type="entry name" value="ABC_transporter-like_ATP-bd"/>
</dbReference>
<dbReference type="InterPro" id="IPR045865">
    <property type="entry name" value="ACT-like_dom_sf"/>
</dbReference>
<dbReference type="InterPro" id="IPR003593">
    <property type="entry name" value="AAA+_ATPase"/>
</dbReference>
<evidence type="ECO:0000256" key="5">
    <source>
        <dbReference type="ARBA" id="ARBA00022840"/>
    </source>
</evidence>
<dbReference type="PROSITE" id="PS50893">
    <property type="entry name" value="ABC_TRANSPORTER_2"/>
    <property type="match status" value="1"/>
</dbReference>
<protein>
    <submittedName>
        <fullName evidence="10">ATP-binding cassette domain-containing protein</fullName>
    </submittedName>
</protein>
<evidence type="ECO:0000313" key="11">
    <source>
        <dbReference type="Proteomes" id="UP000460949"/>
    </source>
</evidence>
<dbReference type="SMART" id="SM00382">
    <property type="entry name" value="AAA"/>
    <property type="match status" value="1"/>
</dbReference>
<dbReference type="Proteomes" id="UP000460949">
    <property type="component" value="Unassembled WGS sequence"/>
</dbReference>
<gene>
    <name evidence="10" type="ORF">GLW04_06405</name>
</gene>
<dbReference type="InterPro" id="IPR027417">
    <property type="entry name" value="P-loop_NTPase"/>
</dbReference>
<evidence type="ECO:0000256" key="6">
    <source>
        <dbReference type="ARBA" id="ARBA00022967"/>
    </source>
</evidence>
<dbReference type="SUPFAM" id="SSF52540">
    <property type="entry name" value="P-loop containing nucleoside triphosphate hydrolases"/>
    <property type="match status" value="1"/>
</dbReference>
<organism evidence="10 11">
    <name type="scientific">Halobacillus litoralis</name>
    <dbReference type="NCBI Taxonomy" id="45668"/>
    <lineage>
        <taxon>Bacteria</taxon>
        <taxon>Bacillati</taxon>
        <taxon>Bacillota</taxon>
        <taxon>Bacilli</taxon>
        <taxon>Bacillales</taxon>
        <taxon>Bacillaceae</taxon>
        <taxon>Halobacillus</taxon>
    </lineage>
</organism>
<dbReference type="Pfam" id="PF00005">
    <property type="entry name" value="ABC_tran"/>
    <property type="match status" value="1"/>
</dbReference>
<accession>A0A845DZQ8</accession>
<dbReference type="InterPro" id="IPR041701">
    <property type="entry name" value="MetN_ABC"/>
</dbReference>
<dbReference type="Pfam" id="PF09383">
    <property type="entry name" value="NIL"/>
    <property type="match status" value="1"/>
</dbReference>
<keyword evidence="3" id="KW-1003">Cell membrane</keyword>
<evidence type="ECO:0000256" key="8">
    <source>
        <dbReference type="ARBA" id="ARBA00023136"/>
    </source>
</evidence>
<dbReference type="InterPro" id="IPR017871">
    <property type="entry name" value="ABC_transporter-like_CS"/>
</dbReference>
<evidence type="ECO:0000256" key="1">
    <source>
        <dbReference type="ARBA" id="ARBA00005417"/>
    </source>
</evidence>
<dbReference type="InterPro" id="IPR018449">
    <property type="entry name" value="NIL_domain"/>
</dbReference>
<dbReference type="SMART" id="SM00930">
    <property type="entry name" value="NIL"/>
    <property type="match status" value="1"/>
</dbReference>
<dbReference type="PANTHER" id="PTHR43166">
    <property type="entry name" value="AMINO ACID IMPORT ATP-BINDING PROTEIN"/>
    <property type="match status" value="1"/>
</dbReference>
<dbReference type="FunFam" id="3.40.50.300:FF:000056">
    <property type="entry name" value="Cell division ATP-binding protein FtsE"/>
    <property type="match status" value="1"/>
</dbReference>
<evidence type="ECO:0000256" key="7">
    <source>
        <dbReference type="ARBA" id="ARBA00022970"/>
    </source>
</evidence>
<feature type="domain" description="ABC transporter" evidence="9">
    <location>
        <begin position="2"/>
        <end position="241"/>
    </location>
</feature>
<dbReference type="EMBL" id="WMET01000001">
    <property type="protein sequence ID" value="MYL19517.1"/>
    <property type="molecule type" value="Genomic_DNA"/>
</dbReference>
<dbReference type="GO" id="GO:0005524">
    <property type="term" value="F:ATP binding"/>
    <property type="evidence" value="ECO:0007669"/>
    <property type="project" value="UniProtKB-KW"/>
</dbReference>
<reference evidence="10 11" key="1">
    <citation type="submission" date="2019-11" db="EMBL/GenBank/DDBJ databases">
        <title>Genome sequences of 17 halophilic strains isolated from different environments.</title>
        <authorList>
            <person name="Furrow R.E."/>
        </authorList>
    </citation>
    <scope>NUCLEOTIDE SEQUENCE [LARGE SCALE GENOMIC DNA]</scope>
    <source>
        <strain evidence="10 11">22511_23_Filter</strain>
    </source>
</reference>
<evidence type="ECO:0000259" key="9">
    <source>
        <dbReference type="PROSITE" id="PS50893"/>
    </source>
</evidence>
<dbReference type="Gene3D" id="3.30.70.260">
    <property type="match status" value="1"/>
</dbReference>
<evidence type="ECO:0000256" key="2">
    <source>
        <dbReference type="ARBA" id="ARBA00022448"/>
    </source>
</evidence>
<proteinExistence type="inferred from homology"/>
<dbReference type="InterPro" id="IPR050086">
    <property type="entry name" value="MetN_ABC_transporter-like"/>
</dbReference>